<dbReference type="InterPro" id="IPR003960">
    <property type="entry name" value="ATPase_AAA_CS"/>
</dbReference>
<proteinExistence type="inferred from homology"/>
<keyword evidence="1" id="KW-0067">ATP-binding</keyword>
<dbReference type="PANTHER" id="PTHR23077">
    <property type="entry name" value="AAA-FAMILY ATPASE"/>
    <property type="match status" value="1"/>
</dbReference>
<dbReference type="InterPro" id="IPR003959">
    <property type="entry name" value="ATPase_AAA_core"/>
</dbReference>
<dbReference type="GO" id="GO:0004672">
    <property type="term" value="F:protein kinase activity"/>
    <property type="evidence" value="ECO:0007669"/>
    <property type="project" value="InterPro"/>
</dbReference>
<dbReference type="Gene3D" id="1.10.510.10">
    <property type="entry name" value="Transferase(Phosphotransferase) domain 1"/>
    <property type="match status" value="1"/>
</dbReference>
<dbReference type="RefSeq" id="WP_004302372.1">
    <property type="nucleotide sequence ID" value="NZ_CABKQC010000001.1"/>
</dbReference>
<keyword evidence="1" id="KW-0547">Nucleotide-binding</keyword>
<dbReference type="PROSITE" id="PS50011">
    <property type="entry name" value="PROTEIN_KINASE_DOM"/>
    <property type="match status" value="1"/>
</dbReference>
<evidence type="ECO:0000256" key="1">
    <source>
        <dbReference type="RuleBase" id="RU003651"/>
    </source>
</evidence>
<dbReference type="InterPro" id="IPR011009">
    <property type="entry name" value="Kinase-like_dom_sf"/>
</dbReference>
<accession>A0A5M5MFJ3</accession>
<comment type="caution">
    <text evidence="3">The sequence shown here is derived from an EMBL/GenBank/DDBJ whole genome shotgun (WGS) entry which is preliminary data.</text>
</comment>
<sequence>MSALNVGQQIHDFRVDAFLKSMYGYEQTYLATSVQEEHKKVLLKLYDVMEFPSRQLSEGGTLMEGNIRNEMYHWFAPIHLYDTVLLDGKEYHCLVREYIESKRLSDLLAEGKRYSWDEAMPIIHQVLNGLSCLHRQERAIIHNDMTPRNTLLYESREHETKVYIIGTGHLSYRRSGVASFPTDDLNPWYRAPETYTGMYDEQSDLFSVGALLYEMLTGKAPWQTELPDCSCDTRLYKKIVKKAREAELLFPEELMLTDEQQNTLKKVLALDYEKRYYNVEAFKKGLDGEIAVVEKTSPIPVEQENASSWDEKIKKQTGNGFADVAGMEEVKQIFYKDILFLLKNKEKVERYKLKIPNGALLYGPPGCGKTYIAEKFAQESGLNFMMVKASDLGSIYIHGTQGKIAELFDEAEKKAPTVICFDEFDAMVPDRSRMDNVGQSGEVNEFLSQLNNCAERGIFVIGTSNRPDRIDPAVLRTGRIDKLIYIPLPDKEARKLLFVFQLRDRWCEETIDCEILADKTAGYVASDITFIVNETALTAAMKDIPISQELLMDEIGKARQSVNKEQIEVYESMYARLESGRIEERRRIGFATYK</sequence>
<dbReference type="AlphaFoldDB" id="A0A5M5MFJ3"/>
<dbReference type="Gene3D" id="1.10.8.60">
    <property type="match status" value="1"/>
</dbReference>
<dbReference type="Pfam" id="PF00004">
    <property type="entry name" value="AAA"/>
    <property type="match status" value="1"/>
</dbReference>
<dbReference type="SUPFAM" id="SSF52540">
    <property type="entry name" value="P-loop containing nucleoside triphosphate hydrolases"/>
    <property type="match status" value="1"/>
</dbReference>
<comment type="similarity">
    <text evidence="1">Belongs to the AAA ATPase family.</text>
</comment>
<dbReference type="PROSITE" id="PS00674">
    <property type="entry name" value="AAA"/>
    <property type="match status" value="1"/>
</dbReference>
<dbReference type="Proteomes" id="UP000478493">
    <property type="component" value="Unassembled WGS sequence"/>
</dbReference>
<dbReference type="InterPro" id="IPR000719">
    <property type="entry name" value="Prot_kinase_dom"/>
</dbReference>
<dbReference type="InterPro" id="IPR027417">
    <property type="entry name" value="P-loop_NTPase"/>
</dbReference>
<gene>
    <name evidence="3" type="ORF">F3B85_01775</name>
</gene>
<protein>
    <submittedName>
        <fullName evidence="3">AAA family ATPase</fullName>
    </submittedName>
</protein>
<reference evidence="3 4" key="1">
    <citation type="journal article" date="2019" name="Nat. Med.">
        <title>A library of human gut bacterial isolates paired with longitudinal multiomics data enables mechanistic microbiome research.</title>
        <authorList>
            <person name="Poyet M."/>
            <person name="Groussin M."/>
            <person name="Gibbons S.M."/>
            <person name="Avila-Pacheco J."/>
            <person name="Jiang X."/>
            <person name="Kearney S.M."/>
            <person name="Perrotta A.R."/>
            <person name="Berdy B."/>
            <person name="Zhao S."/>
            <person name="Lieberman T.D."/>
            <person name="Swanson P.K."/>
            <person name="Smith M."/>
            <person name="Roesemann S."/>
            <person name="Alexander J.E."/>
            <person name="Rich S.A."/>
            <person name="Livny J."/>
            <person name="Vlamakis H."/>
            <person name="Clish C."/>
            <person name="Bullock K."/>
            <person name="Deik A."/>
            <person name="Scott J."/>
            <person name="Pierce K.A."/>
            <person name="Xavier R.J."/>
            <person name="Alm E.J."/>
        </authorList>
    </citation>
    <scope>NUCLEOTIDE SEQUENCE [LARGE SCALE GENOMIC DNA]</scope>
    <source>
        <strain evidence="3 4">BIOML-A41</strain>
    </source>
</reference>
<dbReference type="GO" id="GO:0016887">
    <property type="term" value="F:ATP hydrolysis activity"/>
    <property type="evidence" value="ECO:0007669"/>
    <property type="project" value="InterPro"/>
</dbReference>
<dbReference type="InterPro" id="IPR050168">
    <property type="entry name" value="AAA_ATPase_domain"/>
</dbReference>
<name>A0A5M5MFJ3_BACOV</name>
<dbReference type="Gene3D" id="3.40.50.300">
    <property type="entry name" value="P-loop containing nucleotide triphosphate hydrolases"/>
    <property type="match status" value="1"/>
</dbReference>
<organism evidence="3 4">
    <name type="scientific">Bacteroides ovatus</name>
    <dbReference type="NCBI Taxonomy" id="28116"/>
    <lineage>
        <taxon>Bacteria</taxon>
        <taxon>Pseudomonadati</taxon>
        <taxon>Bacteroidota</taxon>
        <taxon>Bacteroidia</taxon>
        <taxon>Bacteroidales</taxon>
        <taxon>Bacteroidaceae</taxon>
        <taxon>Bacteroides</taxon>
    </lineage>
</organism>
<evidence type="ECO:0000259" key="2">
    <source>
        <dbReference type="PROSITE" id="PS50011"/>
    </source>
</evidence>
<dbReference type="SMART" id="SM00382">
    <property type="entry name" value="AAA"/>
    <property type="match status" value="1"/>
</dbReference>
<dbReference type="SMART" id="SM00220">
    <property type="entry name" value="S_TKc"/>
    <property type="match status" value="1"/>
</dbReference>
<dbReference type="GO" id="GO:0005524">
    <property type="term" value="F:ATP binding"/>
    <property type="evidence" value="ECO:0007669"/>
    <property type="project" value="UniProtKB-KW"/>
</dbReference>
<feature type="domain" description="Protein kinase" evidence="2">
    <location>
        <begin position="1"/>
        <end position="292"/>
    </location>
</feature>
<evidence type="ECO:0000313" key="4">
    <source>
        <dbReference type="Proteomes" id="UP000478493"/>
    </source>
</evidence>
<dbReference type="SUPFAM" id="SSF56112">
    <property type="entry name" value="Protein kinase-like (PK-like)"/>
    <property type="match status" value="1"/>
</dbReference>
<evidence type="ECO:0000313" key="3">
    <source>
        <dbReference type="EMBL" id="KAA4543361.1"/>
    </source>
</evidence>
<dbReference type="Pfam" id="PF00069">
    <property type="entry name" value="Pkinase"/>
    <property type="match status" value="1"/>
</dbReference>
<dbReference type="CDD" id="cd19481">
    <property type="entry name" value="RecA-like_protease"/>
    <property type="match status" value="1"/>
</dbReference>
<dbReference type="EMBL" id="VWGP01000001">
    <property type="protein sequence ID" value="KAA4543361.1"/>
    <property type="molecule type" value="Genomic_DNA"/>
</dbReference>
<dbReference type="InterPro" id="IPR003593">
    <property type="entry name" value="AAA+_ATPase"/>
</dbReference>